<feature type="region of interest" description="Disordered" evidence="8">
    <location>
        <begin position="1052"/>
        <end position="1086"/>
    </location>
</feature>
<dbReference type="GeneID" id="59238622"/>
<reference evidence="10 11" key="1">
    <citation type="submission" date="2020-07" db="EMBL/GenBank/DDBJ databases">
        <title>The yeast mating-type switching endonuclease HO is a domesticated member of an unorthodox homing genetic element family.</title>
        <authorList>
            <person name="Coughlan A.Y."/>
            <person name="Lombardi L."/>
            <person name="Braun-Galleani S."/>
            <person name="Martos A.R."/>
            <person name="Galeote V."/>
            <person name="Bigey F."/>
            <person name="Dequin S."/>
            <person name="Byrne K.P."/>
            <person name="Wolfe K.H."/>
        </authorList>
    </citation>
    <scope>NUCLEOTIDE SEQUENCE [LARGE SCALE GENOMIC DNA]</scope>
    <source>
        <strain evidence="10 11">NRRL Y-6702</strain>
    </source>
</reference>
<feature type="region of interest" description="Disordered" evidence="8">
    <location>
        <begin position="261"/>
        <end position="296"/>
    </location>
</feature>
<dbReference type="InterPro" id="IPR001138">
    <property type="entry name" value="Zn2Cys6_DnaBD"/>
</dbReference>
<dbReference type="AlphaFoldDB" id="A0A7H9B9Y6"/>
<evidence type="ECO:0000256" key="4">
    <source>
        <dbReference type="ARBA" id="ARBA00023015"/>
    </source>
</evidence>
<evidence type="ECO:0000256" key="2">
    <source>
        <dbReference type="ARBA" id="ARBA00022723"/>
    </source>
</evidence>
<feature type="compositionally biased region" description="Low complexity" evidence="8">
    <location>
        <begin position="322"/>
        <end position="334"/>
    </location>
</feature>
<keyword evidence="5" id="KW-0238">DNA-binding</keyword>
<feature type="domain" description="Zn(2)-C6 fungal-type" evidence="9">
    <location>
        <begin position="110"/>
        <end position="143"/>
    </location>
</feature>
<accession>A0A7H9B9Y6</accession>
<protein>
    <recommendedName>
        <fullName evidence="9">Zn(2)-C6 fungal-type domain-containing protein</fullName>
    </recommendedName>
</protein>
<evidence type="ECO:0000256" key="1">
    <source>
        <dbReference type="ARBA" id="ARBA00004123"/>
    </source>
</evidence>
<sequence length="1203" mass="134802">MVQLINMDQSQISAPKNEKVVPQDNGIANDTHNGNKEQLKHIAQNSNHTKRPNESADISVSPGPNKKQHVIKYEDGQAPSSNTSTPSDSDGRAHRSSHPLSSTGHRPVTSCTHCRQHKIKCNASDNFPNPCSRCERMGLHCEIDPQFRPKKGSQLQNLRRDVDELKLKIEYLTRNESLIARAFQQGEVGQELVNAIKSIDMGKLNEMKTFEELEPQKLQQRVLRKSYTSQEQSTENKPAKISVQTYLASEPHLLQDIQKSNVTTPQDINSDKSDSSNKYSLPALLNDSAPTNNHKESLPPVLQMALHRNTSVTNSPKDTPGSSHDSPSNSSITSAHITRNRMDDPTHRNDSYEKKPQKKSPIVMTTNAIPLLPSPYASIDEFVLGDVRISIDKASRLHHIFVTKYLPYFPILSSESATELYSQSQLLFWTVMLTSCLSDPEPSMYIKLSSLIKQLAIETCWIRTPRSTHISQALLILCNWPLPNQKVLDDCSYRFVGLAKSLSYQLGLHRGEFISEFTRTQTSMPNAEKWRTRTWLGIFFSELCWASILGLPPTAQTDHLIENARMSLDEEEETTFNDEKRENLDKEGTPGSNNKEHTFNAEVKSKSTKSKDNDKLSGSPSPQKEYRLPPRFRRLICLASFQAKLCKVMGSSVASPDGLMEPRDRASSLAILERELDFSNRKLHFEKDAAVHIYYLYVKLMICCFAFLPDTPTEDQSQYVTEAYLCATKIVSLLTSLLETQQLIELPIYVRHSATFAALILFKLQLTPLLLNKYLDSARQSIVTIHRLYRNQLSAWATAVENDISRTASVLEKLNFVLITHPTVFVEEEGIICRMRSHLTDSLFYDLVWCIHEARRREMDPKYNQEALEKAEAKRKQRGRYYPSGSLDRKLLPLPFYNQISKEDFETIVQTTPGGTAVTTLVPTKSALSHAKKLAETNQGPDGAIIEINGIPLSMLDETGSVSLPSVENLEVMRKSGGKPPDQVTSHKSRTPSESSKRYGSATINFAEAAKQRPTSALSNRSKSHANGVTNNYSLDKHAESLAAQPLFIGDTSMQRSNSTPAATPIQLSSYAQGRRKTGSRDHPNSLFMMNNSLSSNLSLNKSFPLPLEAGSSKEQPAGTARVRSPMVRESVSNSYSNLNLFLSNNGLQPMTAAEGQNDSTKAFNQSSDLNSFFQQQSTGWIEGSSINDDFLGWFDMNMEPEF</sequence>
<evidence type="ECO:0000313" key="11">
    <source>
        <dbReference type="Proteomes" id="UP000509704"/>
    </source>
</evidence>
<dbReference type="SUPFAM" id="SSF57701">
    <property type="entry name" value="Zn2/Cys6 DNA-binding domain"/>
    <property type="match status" value="1"/>
</dbReference>
<feature type="compositionally biased region" description="Basic and acidic residues" evidence="8">
    <location>
        <begin position="340"/>
        <end position="355"/>
    </location>
</feature>
<dbReference type="EMBL" id="CP058611">
    <property type="protein sequence ID" value="QLG74819.1"/>
    <property type="molecule type" value="Genomic_DNA"/>
</dbReference>
<evidence type="ECO:0000256" key="7">
    <source>
        <dbReference type="ARBA" id="ARBA00023242"/>
    </source>
</evidence>
<feature type="region of interest" description="Disordered" evidence="8">
    <location>
        <begin position="569"/>
        <end position="626"/>
    </location>
</feature>
<dbReference type="SMART" id="SM00906">
    <property type="entry name" value="Fungal_trans"/>
    <property type="match status" value="1"/>
</dbReference>
<evidence type="ECO:0000259" key="9">
    <source>
        <dbReference type="PROSITE" id="PS50048"/>
    </source>
</evidence>
<dbReference type="GO" id="GO:0008270">
    <property type="term" value="F:zinc ion binding"/>
    <property type="evidence" value="ECO:0007669"/>
    <property type="project" value="InterPro"/>
</dbReference>
<feature type="compositionally biased region" description="Polar residues" evidence="8">
    <location>
        <begin position="311"/>
        <end position="321"/>
    </location>
</feature>
<feature type="region of interest" description="Disordered" evidence="8">
    <location>
        <begin position="973"/>
        <end position="1031"/>
    </location>
</feature>
<dbReference type="CDD" id="cd12148">
    <property type="entry name" value="fungal_TF_MHR"/>
    <property type="match status" value="1"/>
</dbReference>
<dbReference type="Pfam" id="PF04082">
    <property type="entry name" value="Fungal_trans"/>
    <property type="match status" value="1"/>
</dbReference>
<dbReference type="GO" id="GO:0005634">
    <property type="term" value="C:nucleus"/>
    <property type="evidence" value="ECO:0007669"/>
    <property type="project" value="UniProtKB-SubCell"/>
</dbReference>
<dbReference type="GO" id="GO:0000981">
    <property type="term" value="F:DNA-binding transcription factor activity, RNA polymerase II-specific"/>
    <property type="evidence" value="ECO:0007669"/>
    <property type="project" value="InterPro"/>
</dbReference>
<dbReference type="Gene3D" id="4.10.240.10">
    <property type="entry name" value="Zn(2)-C6 fungal-type DNA-binding domain"/>
    <property type="match status" value="1"/>
</dbReference>
<evidence type="ECO:0000256" key="3">
    <source>
        <dbReference type="ARBA" id="ARBA00022833"/>
    </source>
</evidence>
<keyword evidence="3" id="KW-0862">Zinc</keyword>
<feature type="compositionally biased region" description="Polar residues" evidence="8">
    <location>
        <begin position="1013"/>
        <end position="1031"/>
    </location>
</feature>
<dbReference type="RefSeq" id="XP_037146544.1">
    <property type="nucleotide sequence ID" value="XM_037290649.1"/>
</dbReference>
<evidence type="ECO:0000256" key="5">
    <source>
        <dbReference type="ARBA" id="ARBA00023125"/>
    </source>
</evidence>
<dbReference type="InterPro" id="IPR051089">
    <property type="entry name" value="prtT"/>
</dbReference>
<feature type="compositionally biased region" description="Polar residues" evidence="8">
    <location>
        <begin position="1052"/>
        <end position="1072"/>
    </location>
</feature>
<dbReference type="InterPro" id="IPR036864">
    <property type="entry name" value="Zn2-C6_fun-type_DNA-bd_sf"/>
</dbReference>
<feature type="compositionally biased region" description="Polar residues" evidence="8">
    <location>
        <begin position="98"/>
        <end position="108"/>
    </location>
</feature>
<dbReference type="PROSITE" id="PS50048">
    <property type="entry name" value="ZN2_CY6_FUNGAL_2"/>
    <property type="match status" value="1"/>
</dbReference>
<feature type="region of interest" description="Disordered" evidence="8">
    <location>
        <begin position="1"/>
        <end position="108"/>
    </location>
</feature>
<dbReference type="OrthoDB" id="3163292at2759"/>
<keyword evidence="2" id="KW-0479">Metal-binding</keyword>
<organism evidence="10 11">
    <name type="scientific">Zygotorulaspora mrakii</name>
    <name type="common">Zygosaccharomyces mrakii</name>
    <dbReference type="NCBI Taxonomy" id="42260"/>
    <lineage>
        <taxon>Eukaryota</taxon>
        <taxon>Fungi</taxon>
        <taxon>Dikarya</taxon>
        <taxon>Ascomycota</taxon>
        <taxon>Saccharomycotina</taxon>
        <taxon>Saccharomycetes</taxon>
        <taxon>Saccharomycetales</taxon>
        <taxon>Saccharomycetaceae</taxon>
        <taxon>Zygotorulaspora</taxon>
    </lineage>
</organism>
<feature type="compositionally biased region" description="Basic and acidic residues" evidence="8">
    <location>
        <begin position="577"/>
        <end position="615"/>
    </location>
</feature>
<evidence type="ECO:0000256" key="6">
    <source>
        <dbReference type="ARBA" id="ARBA00023163"/>
    </source>
</evidence>
<evidence type="ECO:0000256" key="8">
    <source>
        <dbReference type="SAM" id="MobiDB-lite"/>
    </source>
</evidence>
<dbReference type="PANTHER" id="PTHR31845:SF6">
    <property type="entry name" value="TRANSCRIPTION FACTOR SEF1-RELATED"/>
    <property type="match status" value="1"/>
</dbReference>
<gene>
    <name evidence="10" type="ORF">HG535_0H01460</name>
</gene>
<dbReference type="GO" id="GO:0000976">
    <property type="term" value="F:transcription cis-regulatory region binding"/>
    <property type="evidence" value="ECO:0007669"/>
    <property type="project" value="TreeGrafter"/>
</dbReference>
<dbReference type="KEGG" id="zmk:HG535_0H01460"/>
<dbReference type="Pfam" id="PF00172">
    <property type="entry name" value="Zn_clus"/>
    <property type="match status" value="1"/>
</dbReference>
<dbReference type="InterPro" id="IPR007219">
    <property type="entry name" value="XnlR_reg_dom"/>
</dbReference>
<dbReference type="FunFam" id="4.10.240.10:FF:000003">
    <property type="entry name" value="C6 transcription factor (Leu3)"/>
    <property type="match status" value="1"/>
</dbReference>
<dbReference type="PROSITE" id="PS00463">
    <property type="entry name" value="ZN2_CY6_FUNGAL_1"/>
    <property type="match status" value="1"/>
</dbReference>
<dbReference type="Proteomes" id="UP000509704">
    <property type="component" value="Chromosome 8"/>
</dbReference>
<dbReference type="CDD" id="cd00067">
    <property type="entry name" value="GAL4"/>
    <property type="match status" value="1"/>
</dbReference>
<dbReference type="PANTHER" id="PTHR31845">
    <property type="entry name" value="FINGER DOMAIN PROTEIN, PUTATIVE-RELATED"/>
    <property type="match status" value="1"/>
</dbReference>
<proteinExistence type="predicted"/>
<feature type="compositionally biased region" description="Low complexity" evidence="8">
    <location>
        <begin position="79"/>
        <end position="88"/>
    </location>
</feature>
<keyword evidence="6" id="KW-0804">Transcription</keyword>
<comment type="subcellular location">
    <subcellularLocation>
        <location evidence="1">Nucleus</location>
    </subcellularLocation>
</comment>
<evidence type="ECO:0000313" key="10">
    <source>
        <dbReference type="EMBL" id="QLG74819.1"/>
    </source>
</evidence>
<keyword evidence="11" id="KW-1185">Reference proteome</keyword>
<dbReference type="GO" id="GO:0006351">
    <property type="term" value="P:DNA-templated transcription"/>
    <property type="evidence" value="ECO:0007669"/>
    <property type="project" value="InterPro"/>
</dbReference>
<dbReference type="GO" id="GO:0001216">
    <property type="term" value="F:DNA-binding transcription activator activity"/>
    <property type="evidence" value="ECO:0007669"/>
    <property type="project" value="UniProtKB-ARBA"/>
</dbReference>
<dbReference type="SMART" id="SM00066">
    <property type="entry name" value="GAL4"/>
    <property type="match status" value="1"/>
</dbReference>
<feature type="region of interest" description="Disordered" evidence="8">
    <location>
        <begin position="311"/>
        <end position="360"/>
    </location>
</feature>
<name>A0A7H9B9Y6_ZYGMR</name>
<keyword evidence="4" id="KW-0805">Transcription regulation</keyword>
<keyword evidence="7" id="KW-0539">Nucleus</keyword>
<feature type="compositionally biased region" description="Polar residues" evidence="8">
    <location>
        <begin position="1"/>
        <end position="14"/>
    </location>
</feature>